<evidence type="ECO:0000256" key="1">
    <source>
        <dbReference type="SAM" id="MobiDB-lite"/>
    </source>
</evidence>
<feature type="compositionally biased region" description="Acidic residues" evidence="1">
    <location>
        <begin position="177"/>
        <end position="188"/>
    </location>
</feature>
<organism evidence="3 4">
    <name type="scientific">Macrostomum lignano</name>
    <dbReference type="NCBI Taxonomy" id="282301"/>
    <lineage>
        <taxon>Eukaryota</taxon>
        <taxon>Metazoa</taxon>
        <taxon>Spiralia</taxon>
        <taxon>Lophotrochozoa</taxon>
        <taxon>Platyhelminthes</taxon>
        <taxon>Rhabditophora</taxon>
        <taxon>Macrostomorpha</taxon>
        <taxon>Macrostomida</taxon>
        <taxon>Macrostomidae</taxon>
        <taxon>Macrostomum</taxon>
    </lineage>
</organism>
<gene>
    <name evidence="3" type="ORF">BOX15_Mlig024817g1</name>
</gene>
<reference evidence="3 4" key="1">
    <citation type="submission" date="2017-06" db="EMBL/GenBank/DDBJ databases">
        <title>A platform for efficient transgenesis in Macrostomum lignano, a flatworm model organism for stem cell research.</title>
        <authorList>
            <person name="Berezikov E."/>
        </authorList>
    </citation>
    <scope>NUCLEOTIDE SEQUENCE [LARGE SCALE GENOMIC DNA]</scope>
    <source>
        <strain evidence="3">DV1</strain>
        <tissue evidence="3">Whole organism</tissue>
    </source>
</reference>
<feature type="chain" id="PRO_5012944325" evidence="2">
    <location>
        <begin position="30"/>
        <end position="390"/>
    </location>
</feature>
<accession>A0A267GCW4</accession>
<dbReference type="AlphaFoldDB" id="A0A267GCW4"/>
<dbReference type="EMBL" id="NIVC01000432">
    <property type="protein sequence ID" value="PAA83149.1"/>
    <property type="molecule type" value="Genomic_DNA"/>
</dbReference>
<proteinExistence type="predicted"/>
<feature type="signal peptide" evidence="2">
    <location>
        <begin position="1"/>
        <end position="29"/>
    </location>
</feature>
<sequence length="390" mass="43896">MTRGRISLFNSSLIRHLIIVCFIFTIIEADSSGRKQNCSIKMAAVDFGRLGRDLPDLRGYRAALSRSSVAVSSEFNLPADRHLLASGGPHRPDQRQRFQRPFSVAQRDLDGDAANELGRLNLRPFSSAGTREVIAEAQRIVDKYRERTLAGRWPTDAPTRRSLQSARRVAPRTAPEAFEDDQFDEDFVDSNVADAGSQRMSRWTLARSQSSRLQRPQQAQQTPPPPPPMRSPAALLSTSADPRRRSLATPLASQASRWHSRTEAEARAQAMRILRQVGLSDAYRSQAEMEEEAIVSVQPPPSRQLHPEQRHQNQEEAFASGPRPLRTPLASSGYASYEDFRAKTPAKWRHPLPDFVGAGYCDEATRQKVWEWLTEPMTVGQHDYLMKLCD</sequence>
<name>A0A267GCW4_9PLAT</name>
<keyword evidence="2" id="KW-0732">Signal</keyword>
<evidence type="ECO:0000313" key="3">
    <source>
        <dbReference type="EMBL" id="PAA83149.1"/>
    </source>
</evidence>
<evidence type="ECO:0000313" key="4">
    <source>
        <dbReference type="Proteomes" id="UP000215902"/>
    </source>
</evidence>
<feature type="compositionally biased region" description="Basic and acidic residues" evidence="1">
    <location>
        <begin position="305"/>
        <end position="314"/>
    </location>
</feature>
<feature type="region of interest" description="Disordered" evidence="1">
    <location>
        <begin position="290"/>
        <end position="331"/>
    </location>
</feature>
<feature type="region of interest" description="Disordered" evidence="1">
    <location>
        <begin position="151"/>
        <end position="263"/>
    </location>
</feature>
<dbReference type="Proteomes" id="UP000215902">
    <property type="component" value="Unassembled WGS sequence"/>
</dbReference>
<evidence type="ECO:0000256" key="2">
    <source>
        <dbReference type="SAM" id="SignalP"/>
    </source>
</evidence>
<comment type="caution">
    <text evidence="3">The sequence shown here is derived from an EMBL/GenBank/DDBJ whole genome shotgun (WGS) entry which is preliminary data.</text>
</comment>
<keyword evidence="4" id="KW-1185">Reference proteome</keyword>
<feature type="compositionally biased region" description="Low complexity" evidence="1">
    <location>
        <begin position="205"/>
        <end position="221"/>
    </location>
</feature>
<protein>
    <submittedName>
        <fullName evidence="3">Uncharacterized protein</fullName>
    </submittedName>
</protein>